<proteinExistence type="predicted"/>
<evidence type="ECO:0000313" key="1">
    <source>
        <dbReference type="EMBL" id="OAA91396.1"/>
    </source>
</evidence>
<reference evidence="1 2" key="1">
    <citation type="journal article" date="2015" name="Biotechnol. Bioeng.">
        <title>Genome sequence and phenotypic characterization of Caulobacter segnis.</title>
        <authorList>
            <person name="Patel S."/>
            <person name="Fletcher B."/>
            <person name="Scott D.C."/>
            <person name="Ely B."/>
        </authorList>
    </citation>
    <scope>NUCLEOTIDE SEQUENCE [LARGE SCALE GENOMIC DNA]</scope>
    <source>
        <strain evidence="1 2">ERI-2</strain>
    </source>
</reference>
<protein>
    <submittedName>
        <fullName evidence="1">Uncharacterized protein</fullName>
    </submittedName>
</protein>
<evidence type="ECO:0000313" key="2">
    <source>
        <dbReference type="Proteomes" id="UP000077407"/>
    </source>
</evidence>
<dbReference type="PATRIC" id="fig|1538.10.peg.1149"/>
<dbReference type="AlphaFoldDB" id="A0A162LBI9"/>
<dbReference type="RefSeq" id="WP_192844980.1">
    <property type="nucleotide sequence ID" value="NZ_LITT01000006.1"/>
</dbReference>
<name>A0A162LBI9_9CLOT</name>
<organism evidence="1 2">
    <name type="scientific">Clostridium ljungdahlii</name>
    <dbReference type="NCBI Taxonomy" id="1538"/>
    <lineage>
        <taxon>Bacteria</taxon>
        <taxon>Bacillati</taxon>
        <taxon>Bacillota</taxon>
        <taxon>Clostridia</taxon>
        <taxon>Eubacteriales</taxon>
        <taxon>Clostridiaceae</taxon>
        <taxon>Clostridium</taxon>
    </lineage>
</organism>
<accession>A0A162LBI9</accession>
<dbReference type="EMBL" id="LITT01000006">
    <property type="protein sequence ID" value="OAA91396.1"/>
    <property type="molecule type" value="Genomic_DNA"/>
</dbReference>
<comment type="caution">
    <text evidence="1">The sequence shown here is derived from an EMBL/GenBank/DDBJ whole genome shotgun (WGS) entry which is preliminary data.</text>
</comment>
<gene>
    <name evidence="1" type="ORF">WY13_00653</name>
</gene>
<sequence>MGLMKLKFKGTNKESWLKRIIKVEKEFEQSKPGHCNDYSTKACLRCGRCWNSPSK</sequence>
<dbReference type="Proteomes" id="UP000077407">
    <property type="component" value="Unassembled WGS sequence"/>
</dbReference>